<evidence type="ECO:0000313" key="1">
    <source>
        <dbReference type="EMBL" id="KAJ0977797.1"/>
    </source>
</evidence>
<dbReference type="AlphaFoldDB" id="A0A9D5CRW3"/>
<gene>
    <name evidence="1" type="ORF">J5N97_013271</name>
</gene>
<dbReference type="EMBL" id="JAGGNH010000003">
    <property type="protein sequence ID" value="KAJ0977797.1"/>
    <property type="molecule type" value="Genomic_DNA"/>
</dbReference>
<organism evidence="1 2">
    <name type="scientific">Dioscorea zingiberensis</name>
    <dbReference type="NCBI Taxonomy" id="325984"/>
    <lineage>
        <taxon>Eukaryota</taxon>
        <taxon>Viridiplantae</taxon>
        <taxon>Streptophyta</taxon>
        <taxon>Embryophyta</taxon>
        <taxon>Tracheophyta</taxon>
        <taxon>Spermatophyta</taxon>
        <taxon>Magnoliopsida</taxon>
        <taxon>Liliopsida</taxon>
        <taxon>Dioscoreales</taxon>
        <taxon>Dioscoreaceae</taxon>
        <taxon>Dioscorea</taxon>
    </lineage>
</organism>
<reference evidence="1" key="1">
    <citation type="submission" date="2021-03" db="EMBL/GenBank/DDBJ databases">
        <authorList>
            <person name="Li Z."/>
            <person name="Yang C."/>
        </authorList>
    </citation>
    <scope>NUCLEOTIDE SEQUENCE</scope>
    <source>
        <strain evidence="1">Dzin_1.0</strain>
        <tissue evidence="1">Leaf</tissue>
    </source>
</reference>
<accession>A0A9D5CRW3</accession>
<comment type="caution">
    <text evidence="1">The sequence shown here is derived from an EMBL/GenBank/DDBJ whole genome shotgun (WGS) entry which is preliminary data.</text>
</comment>
<evidence type="ECO:0000313" key="2">
    <source>
        <dbReference type="Proteomes" id="UP001085076"/>
    </source>
</evidence>
<sequence>MNNASQFLLPPLPVDGDPSSVPTYALVVLNQRLPRLSLFSGSTTILVEVLACGAFCRVEAFEFRQSLKIVCENYVTASIGKIYILFYAKCRKPQDYIEALCQKLEKLLKDLFSLYNKENPQASNDKQNTLSPPVEVEEQESDLFAEYADPEDSSSISALVASSSFKGAEIQKFNLVSKVQKLLHEMPARYHQGSAPCHCLGLDLQNNSLGEFVVILRWQPRLIDNRDSDASL</sequence>
<name>A0A9D5CRW3_9LILI</name>
<proteinExistence type="predicted"/>
<dbReference type="Proteomes" id="UP001085076">
    <property type="component" value="Miscellaneous, Linkage group lg03"/>
</dbReference>
<reference evidence="1" key="2">
    <citation type="journal article" date="2022" name="Hortic Res">
        <title>The genome of Dioscorea zingiberensis sheds light on the biosynthesis, origin and evolution of the medicinally important diosgenin saponins.</title>
        <authorList>
            <person name="Li Y."/>
            <person name="Tan C."/>
            <person name="Li Z."/>
            <person name="Guo J."/>
            <person name="Li S."/>
            <person name="Chen X."/>
            <person name="Wang C."/>
            <person name="Dai X."/>
            <person name="Yang H."/>
            <person name="Song W."/>
            <person name="Hou L."/>
            <person name="Xu J."/>
            <person name="Tong Z."/>
            <person name="Xu A."/>
            <person name="Yuan X."/>
            <person name="Wang W."/>
            <person name="Yang Q."/>
            <person name="Chen L."/>
            <person name="Sun Z."/>
            <person name="Wang K."/>
            <person name="Pan B."/>
            <person name="Chen J."/>
            <person name="Bao Y."/>
            <person name="Liu F."/>
            <person name="Qi X."/>
            <person name="Gang D.R."/>
            <person name="Wen J."/>
            <person name="Li J."/>
        </authorList>
    </citation>
    <scope>NUCLEOTIDE SEQUENCE</scope>
    <source>
        <strain evidence="1">Dzin_1.0</strain>
    </source>
</reference>
<dbReference type="OrthoDB" id="1741548at2759"/>
<protein>
    <submittedName>
        <fullName evidence="1">Uncharacterized protein</fullName>
    </submittedName>
</protein>
<keyword evidence="2" id="KW-1185">Reference proteome</keyword>